<keyword evidence="4" id="KW-1185">Reference proteome</keyword>
<dbReference type="InterPro" id="IPR011059">
    <property type="entry name" value="Metal-dep_hydrolase_composite"/>
</dbReference>
<evidence type="ECO:0000259" key="2">
    <source>
        <dbReference type="Pfam" id="PF01979"/>
    </source>
</evidence>
<dbReference type="InterPro" id="IPR051781">
    <property type="entry name" value="Metallo-dep_Hydrolase"/>
</dbReference>
<evidence type="ECO:0000313" key="4">
    <source>
        <dbReference type="Proteomes" id="UP000234845"/>
    </source>
</evidence>
<feature type="signal peptide" evidence="1">
    <location>
        <begin position="1"/>
        <end position="19"/>
    </location>
</feature>
<dbReference type="GO" id="GO:0016810">
    <property type="term" value="F:hydrolase activity, acting on carbon-nitrogen (but not peptide) bonds"/>
    <property type="evidence" value="ECO:0007669"/>
    <property type="project" value="InterPro"/>
</dbReference>
<dbReference type="SUPFAM" id="SSF51556">
    <property type="entry name" value="Metallo-dependent hydrolases"/>
    <property type="match status" value="1"/>
</dbReference>
<feature type="chain" id="PRO_5014859672" evidence="1">
    <location>
        <begin position="20"/>
        <end position="414"/>
    </location>
</feature>
<name>A0A2N5Y1F7_9GAMM</name>
<organism evidence="3 4">
    <name type="scientific">Kineobactrum sediminis</name>
    <dbReference type="NCBI Taxonomy" id="1905677"/>
    <lineage>
        <taxon>Bacteria</taxon>
        <taxon>Pseudomonadati</taxon>
        <taxon>Pseudomonadota</taxon>
        <taxon>Gammaproteobacteria</taxon>
        <taxon>Cellvibrionales</taxon>
        <taxon>Halieaceae</taxon>
        <taxon>Kineobactrum</taxon>
    </lineage>
</organism>
<dbReference type="InterPro" id="IPR006680">
    <property type="entry name" value="Amidohydro-rel"/>
</dbReference>
<dbReference type="InterPro" id="IPR032466">
    <property type="entry name" value="Metal_Hydrolase"/>
</dbReference>
<protein>
    <submittedName>
        <fullName evidence="3">Amidohydrolase</fullName>
    </submittedName>
</protein>
<reference evidence="4" key="1">
    <citation type="submission" date="2017-11" db="EMBL/GenBank/DDBJ databases">
        <title>The draft genome sequence of Chromatocurvus sp. F02.</title>
        <authorList>
            <person name="Du Z.-J."/>
            <person name="Chang Y.-Q."/>
        </authorList>
    </citation>
    <scope>NUCLEOTIDE SEQUENCE [LARGE SCALE GENOMIC DNA]</scope>
    <source>
        <strain evidence="4">F02</strain>
    </source>
</reference>
<accession>A0A2N5Y1F7</accession>
<dbReference type="Proteomes" id="UP000234845">
    <property type="component" value="Unassembled WGS sequence"/>
</dbReference>
<dbReference type="Gene3D" id="3.20.20.140">
    <property type="entry name" value="Metal-dependent hydrolases"/>
    <property type="match status" value="1"/>
</dbReference>
<dbReference type="RefSeq" id="WP_101521483.1">
    <property type="nucleotide sequence ID" value="NZ_PKLZ01000008.1"/>
</dbReference>
<keyword evidence="1" id="KW-0732">Signal</keyword>
<proteinExistence type="predicted"/>
<gene>
    <name evidence="3" type="ORF">CWI75_10650</name>
</gene>
<dbReference type="OrthoDB" id="9802793at2"/>
<dbReference type="PANTHER" id="PTHR43135">
    <property type="entry name" value="ALPHA-D-RIBOSE 1-METHYLPHOSPHONATE 5-TRIPHOSPHATE DIPHOSPHATASE"/>
    <property type="match status" value="1"/>
</dbReference>
<sequence>MRHIAIVLLAAMSCVAAQAENVAIIGGHVHTMSAQGSLGKGMVLIEDGRIQSVSELQTVPAGYRVIDATDKVVTPGLIGAYTSLGLVEVGMSAGTVDSTVESVDVNYSPYGAALDVSYAFNPDSTLIAISRIEGFTLSVSAMSDTPSLFGGQGAVFSLGDDDNLVKKQAFMTLSVANAGADNSGGSRAALWPKLENALAEARSLEGKALGPKDEWNGSMSKADVNALLPVVSGNTPLFIDARRKADIRQVVALKERYPDLNLVLLYASEGWRVADEIAEAEIPVIVDPESNLPVSFEQLGATMANAGRLDASGVSVSIGMETHNLRLATQHAGNAVANGLPWEQGLAALTINTARLLGIDKDYGSLEPGKVADVVIWSGDPLQVMEAPEKILIKGAEIKLESRQTKLRDRYISS</sequence>
<comment type="caution">
    <text evidence="3">The sequence shown here is derived from an EMBL/GenBank/DDBJ whole genome shotgun (WGS) entry which is preliminary data.</text>
</comment>
<dbReference type="PANTHER" id="PTHR43135:SF3">
    <property type="entry name" value="ALPHA-D-RIBOSE 1-METHYLPHOSPHONATE 5-TRIPHOSPHATE DIPHOSPHATASE"/>
    <property type="match status" value="1"/>
</dbReference>
<dbReference type="SUPFAM" id="SSF51338">
    <property type="entry name" value="Composite domain of metallo-dependent hydrolases"/>
    <property type="match status" value="1"/>
</dbReference>
<evidence type="ECO:0000256" key="1">
    <source>
        <dbReference type="SAM" id="SignalP"/>
    </source>
</evidence>
<keyword evidence="3" id="KW-0378">Hydrolase</keyword>
<dbReference type="AlphaFoldDB" id="A0A2N5Y1F7"/>
<feature type="domain" description="Amidohydrolase-related" evidence="2">
    <location>
        <begin position="297"/>
        <end position="382"/>
    </location>
</feature>
<dbReference type="Pfam" id="PF01979">
    <property type="entry name" value="Amidohydro_1"/>
    <property type="match status" value="1"/>
</dbReference>
<evidence type="ECO:0000313" key="3">
    <source>
        <dbReference type="EMBL" id="PLW82231.1"/>
    </source>
</evidence>
<dbReference type="EMBL" id="PKLZ01000008">
    <property type="protein sequence ID" value="PLW82231.1"/>
    <property type="molecule type" value="Genomic_DNA"/>
</dbReference>